<evidence type="ECO:0000256" key="2">
    <source>
        <dbReference type="SAM" id="Phobius"/>
    </source>
</evidence>
<dbReference type="Proteomes" id="UP001500840">
    <property type="component" value="Unassembled WGS sequence"/>
</dbReference>
<dbReference type="Pfam" id="PF05532">
    <property type="entry name" value="CsbD"/>
    <property type="match status" value="1"/>
</dbReference>
<dbReference type="PANTHER" id="PTHR34977">
    <property type="entry name" value="UPF0337 PROTEIN YJBJ"/>
    <property type="match status" value="1"/>
</dbReference>
<dbReference type="PANTHER" id="PTHR34977:SF1">
    <property type="entry name" value="UPF0337 PROTEIN YJBJ"/>
    <property type="match status" value="1"/>
</dbReference>
<evidence type="ECO:0000256" key="1">
    <source>
        <dbReference type="ARBA" id="ARBA00009129"/>
    </source>
</evidence>
<dbReference type="Gene3D" id="1.10.1470.10">
    <property type="entry name" value="YjbJ"/>
    <property type="match status" value="1"/>
</dbReference>
<evidence type="ECO:0000313" key="4">
    <source>
        <dbReference type="EMBL" id="GAA4453766.1"/>
    </source>
</evidence>
<keyword evidence="5" id="KW-1185">Reference proteome</keyword>
<gene>
    <name evidence="4" type="ORF">GCM10023156_25190</name>
</gene>
<keyword evidence="2" id="KW-0812">Transmembrane</keyword>
<name>A0ABP8MS74_9BACT</name>
<dbReference type="SUPFAM" id="SSF69047">
    <property type="entry name" value="Hypothetical protein YjbJ"/>
    <property type="match status" value="1"/>
</dbReference>
<dbReference type="RefSeq" id="WP_339943060.1">
    <property type="nucleotide sequence ID" value="NZ_BAABGA010000031.1"/>
</dbReference>
<reference evidence="5" key="1">
    <citation type="journal article" date="2019" name="Int. J. Syst. Evol. Microbiol.">
        <title>The Global Catalogue of Microorganisms (GCM) 10K type strain sequencing project: providing services to taxonomists for standard genome sequencing and annotation.</title>
        <authorList>
            <consortium name="The Broad Institute Genomics Platform"/>
            <consortium name="The Broad Institute Genome Sequencing Center for Infectious Disease"/>
            <person name="Wu L."/>
            <person name="Ma J."/>
        </authorList>
    </citation>
    <scope>NUCLEOTIDE SEQUENCE [LARGE SCALE GENOMIC DNA]</scope>
    <source>
        <strain evidence="5">JCM 17759</strain>
    </source>
</reference>
<organism evidence="4 5">
    <name type="scientific">Novipirellula rosea</name>
    <dbReference type="NCBI Taxonomy" id="1031540"/>
    <lineage>
        <taxon>Bacteria</taxon>
        <taxon>Pseudomonadati</taxon>
        <taxon>Planctomycetota</taxon>
        <taxon>Planctomycetia</taxon>
        <taxon>Pirellulales</taxon>
        <taxon>Pirellulaceae</taxon>
        <taxon>Novipirellula</taxon>
    </lineage>
</organism>
<dbReference type="InterPro" id="IPR036629">
    <property type="entry name" value="YjbJ_sf"/>
</dbReference>
<sequence length="143" mass="15840">MPNREQLRGHWNEVKGRLKEHWAQLTEDDLRRAEGSADRLVGVVQQKTGATRSEVERFLDSLFSNGVRDQAAETVQQYSDAAQKMAAEASQFAKEQAQRFAAQSGDYSAKVAERVRTRPGETLAIAFGLGIAAGAFLFLGRKK</sequence>
<proteinExistence type="inferred from homology"/>
<comment type="caution">
    <text evidence="4">The sequence shown here is derived from an EMBL/GenBank/DDBJ whole genome shotgun (WGS) entry which is preliminary data.</text>
</comment>
<accession>A0ABP8MS74</accession>
<feature type="transmembrane region" description="Helical" evidence="2">
    <location>
        <begin position="123"/>
        <end position="140"/>
    </location>
</feature>
<dbReference type="InterPro" id="IPR050423">
    <property type="entry name" value="UPF0337_stress_rsp"/>
</dbReference>
<feature type="domain" description="CsbD-like" evidence="3">
    <location>
        <begin position="6"/>
        <end position="56"/>
    </location>
</feature>
<evidence type="ECO:0000259" key="3">
    <source>
        <dbReference type="Pfam" id="PF05532"/>
    </source>
</evidence>
<comment type="similarity">
    <text evidence="1">Belongs to the UPF0337 (CsbD) family.</text>
</comment>
<keyword evidence="2" id="KW-0472">Membrane</keyword>
<dbReference type="EMBL" id="BAABGA010000031">
    <property type="protein sequence ID" value="GAA4453766.1"/>
    <property type="molecule type" value="Genomic_DNA"/>
</dbReference>
<protein>
    <submittedName>
        <fullName evidence="4">CsbD family protein</fullName>
    </submittedName>
</protein>
<evidence type="ECO:0000313" key="5">
    <source>
        <dbReference type="Proteomes" id="UP001500840"/>
    </source>
</evidence>
<keyword evidence="2" id="KW-1133">Transmembrane helix</keyword>
<dbReference type="InterPro" id="IPR008462">
    <property type="entry name" value="CsbD"/>
</dbReference>